<keyword evidence="1" id="KW-1133">Transmembrane helix</keyword>
<dbReference type="OrthoDB" id="247846at2157"/>
<dbReference type="Proteomes" id="UP000198856">
    <property type="component" value="Unassembled WGS sequence"/>
</dbReference>
<gene>
    <name evidence="2" type="ORF">SAMN05216226_109153</name>
</gene>
<dbReference type="STRING" id="890420.SAMN05216226_109153"/>
<keyword evidence="3" id="KW-1185">Reference proteome</keyword>
<feature type="transmembrane region" description="Helical" evidence="1">
    <location>
        <begin position="12"/>
        <end position="32"/>
    </location>
</feature>
<dbReference type="EMBL" id="FNFC01000009">
    <property type="protein sequence ID" value="SDJ80533.1"/>
    <property type="molecule type" value="Genomic_DNA"/>
</dbReference>
<evidence type="ECO:0000256" key="1">
    <source>
        <dbReference type="SAM" id="Phobius"/>
    </source>
</evidence>
<dbReference type="InterPro" id="IPR055686">
    <property type="entry name" value="DUF7262"/>
</dbReference>
<dbReference type="AlphaFoldDB" id="A0A1G8WQX2"/>
<evidence type="ECO:0000313" key="3">
    <source>
        <dbReference type="Proteomes" id="UP000198856"/>
    </source>
</evidence>
<keyword evidence="1" id="KW-0472">Membrane</keyword>
<dbReference type="RefSeq" id="WP_092702826.1">
    <property type="nucleotide sequence ID" value="NZ_FNFC01000009.1"/>
</dbReference>
<name>A0A1G8WQX2_9EURY</name>
<protein>
    <submittedName>
        <fullName evidence="2">Uncharacterized protein</fullName>
    </submittedName>
</protein>
<evidence type="ECO:0000313" key="2">
    <source>
        <dbReference type="EMBL" id="SDJ80533.1"/>
    </source>
</evidence>
<proteinExistence type="predicted"/>
<reference evidence="2 3" key="1">
    <citation type="submission" date="2016-10" db="EMBL/GenBank/DDBJ databases">
        <authorList>
            <person name="de Groot N.N."/>
        </authorList>
    </citation>
    <scope>NUCLEOTIDE SEQUENCE [LARGE SCALE GENOMIC DNA]</scope>
    <source>
        <strain evidence="2 3">IBRC-M10015</strain>
    </source>
</reference>
<dbReference type="Pfam" id="PF23923">
    <property type="entry name" value="DUF7262"/>
    <property type="match status" value="1"/>
</dbReference>
<keyword evidence="1" id="KW-0812">Transmembrane</keyword>
<organism evidence="2 3">
    <name type="scientific">Halovenus aranensis</name>
    <dbReference type="NCBI Taxonomy" id="890420"/>
    <lineage>
        <taxon>Archaea</taxon>
        <taxon>Methanobacteriati</taxon>
        <taxon>Methanobacteriota</taxon>
        <taxon>Stenosarchaea group</taxon>
        <taxon>Halobacteria</taxon>
        <taxon>Halobacteriales</taxon>
        <taxon>Haloarculaceae</taxon>
        <taxon>Halovenus</taxon>
    </lineage>
</organism>
<sequence>MRSDRGQASITVVETGLGVLLVLSILFTFALGTAGEAGQSQPQLDIYATDTVTLLSNEAPRHQDQTRLAEVASSEAAFDRERDELVRRIDRTLPDHVLFRVETAHGTAGHQLPDDVATGEATVLTTNGDVTLRVWYA</sequence>
<accession>A0A1G8WQX2</accession>